<dbReference type="AlphaFoldDB" id="F7WZB3"/>
<dbReference type="InterPro" id="IPR006195">
    <property type="entry name" value="aa-tRNA-synth_II"/>
</dbReference>
<proteinExistence type="inferred from homology"/>
<dbReference type="GO" id="GO:0005524">
    <property type="term" value="F:ATP binding"/>
    <property type="evidence" value="ECO:0007669"/>
    <property type="project" value="InterPro"/>
</dbReference>
<dbReference type="PROSITE" id="PS50862">
    <property type="entry name" value="AA_TRNA_LIGASE_II"/>
    <property type="match status" value="1"/>
</dbReference>
<evidence type="ECO:0000256" key="1">
    <source>
        <dbReference type="ARBA" id="ARBA00008226"/>
    </source>
</evidence>
<name>F7WZB3_9GAMM</name>
<keyword evidence="8" id="KW-0812">Transmembrane</keyword>
<evidence type="ECO:0000256" key="3">
    <source>
        <dbReference type="ARBA" id="ARBA00017399"/>
    </source>
</evidence>
<feature type="binding site" evidence="7">
    <location>
        <position position="199"/>
    </location>
    <ligand>
        <name>L-histidine</name>
        <dbReference type="ChEBI" id="CHEBI:57595"/>
    </ligand>
</feature>
<evidence type="ECO:0000256" key="8">
    <source>
        <dbReference type="SAM" id="Phobius"/>
    </source>
</evidence>
<dbReference type="InterPro" id="IPR041715">
    <property type="entry name" value="HisRS-like_core"/>
</dbReference>
<dbReference type="Pfam" id="PF13393">
    <property type="entry name" value="tRNA-synt_His"/>
    <property type="match status" value="1"/>
</dbReference>
<keyword evidence="11" id="KW-1185">Reference proteome</keyword>
<dbReference type="InterPro" id="IPR004516">
    <property type="entry name" value="HisRS/HisZ"/>
</dbReference>
<feature type="binding site" evidence="7">
    <location>
        <position position="52"/>
    </location>
    <ligand>
        <name>L-histidine</name>
        <dbReference type="ChEBI" id="CHEBI:57595"/>
    </ligand>
</feature>
<comment type="subunit">
    <text evidence="2">Homodimer.</text>
</comment>
<dbReference type="InterPro" id="IPR045864">
    <property type="entry name" value="aa-tRNA-synth_II/BPL/LPL"/>
</dbReference>
<dbReference type="Proteomes" id="UP000006811">
    <property type="component" value="Chromosome"/>
</dbReference>
<reference evidence="10 11" key="1">
    <citation type="journal article" date="2011" name="Appl. Environ. Microbiol.">
        <title>The genome of Buchnera aphidicola from the aphid Cinara tujafilina provides new clues about the evolutionary history of metabolic losses in bacterial endosymbionts.</title>
        <authorList>
            <person name="Lamelas A."/>
            <person name="Gosalbes M.J."/>
            <person name="Moya A."/>
            <person name="Latorre A."/>
        </authorList>
    </citation>
    <scope>NUCLEOTIDE SEQUENCE [LARGE SCALE GENOMIC DNA]</scope>
    <source>
        <strain evidence="11">Cinara tujafilina</strain>
    </source>
</reference>
<keyword evidence="5 10" id="KW-0030">Aminoacyl-tRNA synthetase</keyword>
<dbReference type="eggNOG" id="COG0124">
    <property type="taxonomic scope" value="Bacteria"/>
</dbReference>
<keyword evidence="8" id="KW-1133">Transmembrane helix</keyword>
<feature type="binding site" evidence="7">
    <location>
        <begin position="21"/>
        <end position="23"/>
    </location>
    <ligand>
        <name>L-histidine</name>
        <dbReference type="ChEBI" id="CHEBI:57595"/>
    </ligand>
</feature>
<organism evidence="10 11">
    <name type="scientific">Buchnera aphidicola</name>
    <name type="common">Cinara tujafilina</name>
    <dbReference type="NCBI Taxonomy" id="261317"/>
    <lineage>
        <taxon>Bacteria</taxon>
        <taxon>Pseudomonadati</taxon>
        <taxon>Pseudomonadota</taxon>
        <taxon>Gammaproteobacteria</taxon>
        <taxon>Enterobacterales</taxon>
        <taxon>Erwiniaceae</taxon>
        <taxon>Buchnera</taxon>
    </lineage>
</organism>
<sequence>MSKEMYSFYDRNKKKISLRPEGTVSCIRACIQHHIFNKSLFQKLWYYGPMFRYERPQKGRFRQFYQLGIEIFGTSNPISDFDIILLTIKIWNSLGILKDLTLEINSIGSIAVRNSYSIDLQKFCKKYLNKYHLDGINESIIKNPIRLLDSKDPNIKLMMLHAPKLKNYLEISSILRFKKLRSYLDQKNISYIINDRLVRGLDYYNDTVFEWKSPKLGTQNTICAGGRYDLLVKNLGGPNNSAIGCAIGIDRLFLLKNTFQKKLENYKDYTDIHIIFVDKLYAIFALDIAERLNFIWPQLKIYTNITQFNLSNQIKYAIQNHTKFLLILDSYFLGLNKMIVKNISKKNNIKNIFIEFFKILVFFIILYNYFY</sequence>
<dbReference type="GO" id="GO:0005737">
    <property type="term" value="C:cytoplasm"/>
    <property type="evidence" value="ECO:0007669"/>
    <property type="project" value="UniProtKB-UniRule"/>
</dbReference>
<protein>
    <recommendedName>
        <fullName evidence="3 6">Histidine--tRNA ligase</fullName>
        <ecNumber evidence="6">6.1.1.21</ecNumber>
    </recommendedName>
</protein>
<dbReference type="SUPFAM" id="SSF55681">
    <property type="entry name" value="Class II aaRS and biotin synthetases"/>
    <property type="match status" value="1"/>
</dbReference>
<feature type="binding site" evidence="7">
    <location>
        <begin position="203"/>
        <end position="204"/>
    </location>
    <ligand>
        <name>L-histidine</name>
        <dbReference type="ChEBI" id="CHEBI:57595"/>
    </ligand>
</feature>
<keyword evidence="4" id="KW-0436">Ligase</keyword>
<evidence type="ECO:0000256" key="7">
    <source>
        <dbReference type="PIRSR" id="PIRSR001549-1"/>
    </source>
</evidence>
<dbReference type="EC" id="6.1.1.21" evidence="6"/>
<evidence type="ECO:0000313" key="11">
    <source>
        <dbReference type="Proteomes" id="UP000006811"/>
    </source>
</evidence>
<dbReference type="KEGG" id="baj:BCTU_188"/>
<accession>F7WZB3</accession>
<dbReference type="CDD" id="cd00773">
    <property type="entry name" value="HisRS-like_core"/>
    <property type="match status" value="1"/>
</dbReference>
<dbReference type="PIRSF" id="PIRSF001549">
    <property type="entry name" value="His-tRNA_synth"/>
    <property type="match status" value="1"/>
</dbReference>
<dbReference type="PANTHER" id="PTHR43707:SF1">
    <property type="entry name" value="HISTIDINE--TRNA LIGASE, MITOCHONDRIAL-RELATED"/>
    <property type="match status" value="1"/>
</dbReference>
<feature type="domain" description="Aminoacyl-transfer RNA synthetases class-II family profile" evidence="9">
    <location>
        <begin position="1"/>
        <end position="255"/>
    </location>
</feature>
<evidence type="ECO:0000259" key="9">
    <source>
        <dbReference type="PROSITE" id="PS50862"/>
    </source>
</evidence>
<dbReference type="EMBL" id="CP001817">
    <property type="protein sequence ID" value="AEH39773.1"/>
    <property type="molecule type" value="Genomic_DNA"/>
</dbReference>
<dbReference type="HOGENOM" id="CLU_025113_1_1_6"/>
<dbReference type="Gene3D" id="3.30.930.10">
    <property type="entry name" value="Bira Bifunctional Protein, Domain 2"/>
    <property type="match status" value="1"/>
</dbReference>
<dbReference type="GO" id="GO:0004821">
    <property type="term" value="F:histidine-tRNA ligase activity"/>
    <property type="evidence" value="ECO:0007669"/>
    <property type="project" value="UniProtKB-UniRule"/>
</dbReference>
<dbReference type="STRING" id="261317.BCTU_188"/>
<feature type="binding site" evidence="7">
    <location>
        <position position="70"/>
    </location>
    <ligand>
        <name>L-histidine</name>
        <dbReference type="ChEBI" id="CHEBI:57595"/>
    </ligand>
</feature>
<gene>
    <name evidence="10" type="primary">hisS</name>
    <name evidence="10" type="ORF">BCTU_188</name>
</gene>
<evidence type="ECO:0000256" key="5">
    <source>
        <dbReference type="ARBA" id="ARBA00023146"/>
    </source>
</evidence>
<feature type="binding site" evidence="7">
    <location>
        <position position="66"/>
    </location>
    <ligand>
        <name>L-histidine</name>
        <dbReference type="ChEBI" id="CHEBI:57595"/>
    </ligand>
</feature>
<dbReference type="GO" id="GO:0006427">
    <property type="term" value="P:histidyl-tRNA aminoacylation"/>
    <property type="evidence" value="ECO:0007669"/>
    <property type="project" value="UniProtKB-UniRule"/>
</dbReference>
<comment type="similarity">
    <text evidence="1">Belongs to the class-II aminoacyl-tRNA synthetase family.</text>
</comment>
<dbReference type="NCBIfam" id="TIGR00442">
    <property type="entry name" value="hisS"/>
    <property type="match status" value="1"/>
</dbReference>
<dbReference type="PANTHER" id="PTHR43707">
    <property type="entry name" value="HISTIDYL-TRNA SYNTHETASE"/>
    <property type="match status" value="1"/>
</dbReference>
<feature type="transmembrane region" description="Helical" evidence="8">
    <location>
        <begin position="352"/>
        <end position="370"/>
    </location>
</feature>
<dbReference type="InterPro" id="IPR015807">
    <property type="entry name" value="His-tRNA-ligase"/>
</dbReference>
<evidence type="ECO:0000256" key="2">
    <source>
        <dbReference type="ARBA" id="ARBA00011738"/>
    </source>
</evidence>
<evidence type="ECO:0000256" key="6">
    <source>
        <dbReference type="NCBIfam" id="TIGR00442"/>
    </source>
</evidence>
<evidence type="ECO:0000256" key="4">
    <source>
        <dbReference type="ARBA" id="ARBA00022598"/>
    </source>
</evidence>
<keyword evidence="8" id="KW-0472">Membrane</keyword>
<evidence type="ECO:0000313" key="10">
    <source>
        <dbReference type="EMBL" id="AEH39773.1"/>
    </source>
</evidence>